<evidence type="ECO:0000256" key="2">
    <source>
        <dbReference type="ARBA" id="ARBA00022475"/>
    </source>
</evidence>
<dbReference type="RefSeq" id="WP_219503928.1">
    <property type="nucleotide sequence ID" value="NZ_JAHXDN010000004.1"/>
</dbReference>
<reference evidence="9" key="1">
    <citation type="submission" date="2021-07" db="EMBL/GenBank/DDBJ databases">
        <title>Roseobacter insulae sp. nov., isolated from a tidal flat.</title>
        <authorList>
            <person name="Park S."/>
            <person name="Yoon J.-H."/>
        </authorList>
    </citation>
    <scope>NUCLEOTIDE SEQUENCE</scope>
    <source>
        <strain evidence="9">YSTF-M11</strain>
    </source>
</reference>
<feature type="domain" description="Mechanosensitive ion channel MscS" evidence="6">
    <location>
        <begin position="552"/>
        <end position="616"/>
    </location>
</feature>
<gene>
    <name evidence="9" type="ORF">KX928_14335</name>
</gene>
<comment type="subcellular location">
    <subcellularLocation>
        <location evidence="1">Cell membrane</location>
    </subcellularLocation>
</comment>
<proteinExistence type="predicted"/>
<evidence type="ECO:0000313" key="9">
    <source>
        <dbReference type="EMBL" id="MBW4708964.1"/>
    </source>
</evidence>
<dbReference type="InterPro" id="IPR006685">
    <property type="entry name" value="MscS_channel_2nd"/>
</dbReference>
<dbReference type="GO" id="GO:0008381">
    <property type="term" value="F:mechanosensitive monoatomic ion channel activity"/>
    <property type="evidence" value="ECO:0007669"/>
    <property type="project" value="InterPro"/>
</dbReference>
<feature type="transmembrane region" description="Helical" evidence="4">
    <location>
        <begin position="453"/>
        <end position="471"/>
    </location>
</feature>
<keyword evidence="4" id="KW-0472">Membrane</keyword>
<dbReference type="Pfam" id="PF00924">
    <property type="entry name" value="MS_channel_2nd"/>
    <property type="match status" value="1"/>
</dbReference>
<feature type="compositionally biased region" description="Acidic residues" evidence="3">
    <location>
        <begin position="391"/>
        <end position="401"/>
    </location>
</feature>
<evidence type="ECO:0000256" key="1">
    <source>
        <dbReference type="ARBA" id="ARBA00004236"/>
    </source>
</evidence>
<feature type="region of interest" description="Disordered" evidence="3">
    <location>
        <begin position="384"/>
        <end position="403"/>
    </location>
</feature>
<keyword evidence="5" id="KW-0732">Signal</keyword>
<protein>
    <submittedName>
        <fullName evidence="9">Mechanosensitive ion channel family protein</fullName>
    </submittedName>
</protein>
<dbReference type="Pfam" id="PF21082">
    <property type="entry name" value="MS_channel_3rd"/>
    <property type="match status" value="1"/>
</dbReference>
<feature type="domain" description="Mechanosensitive ion channel transmembrane helices 2/3" evidence="8">
    <location>
        <begin position="512"/>
        <end position="550"/>
    </location>
</feature>
<feature type="transmembrane region" description="Helical" evidence="4">
    <location>
        <begin position="279"/>
        <end position="299"/>
    </location>
</feature>
<feature type="transmembrane region" description="Helical" evidence="4">
    <location>
        <begin position="419"/>
        <end position="441"/>
    </location>
</feature>
<feature type="compositionally biased region" description="Low complexity" evidence="3">
    <location>
        <begin position="732"/>
        <end position="742"/>
    </location>
</feature>
<feature type="transmembrane region" description="Helical" evidence="4">
    <location>
        <begin position="196"/>
        <end position="220"/>
    </location>
</feature>
<keyword evidence="4" id="KW-1133">Transmembrane helix</keyword>
<comment type="caution">
    <text evidence="9">The sequence shown here is derived from an EMBL/GenBank/DDBJ whole genome shotgun (WGS) entry which is preliminary data.</text>
</comment>
<name>A0A9X1FX20_9RHOB</name>
<feature type="transmembrane region" description="Helical" evidence="4">
    <location>
        <begin position="240"/>
        <end position="259"/>
    </location>
</feature>
<evidence type="ECO:0000259" key="8">
    <source>
        <dbReference type="Pfam" id="PF21088"/>
    </source>
</evidence>
<evidence type="ECO:0000256" key="4">
    <source>
        <dbReference type="SAM" id="Phobius"/>
    </source>
</evidence>
<feature type="region of interest" description="Disordered" evidence="3">
    <location>
        <begin position="720"/>
        <end position="753"/>
    </location>
</feature>
<dbReference type="InterPro" id="IPR049278">
    <property type="entry name" value="MS_channel_C"/>
</dbReference>
<organism evidence="9 10">
    <name type="scientific">Roseobacter insulae</name>
    <dbReference type="NCBI Taxonomy" id="2859783"/>
    <lineage>
        <taxon>Bacteria</taxon>
        <taxon>Pseudomonadati</taxon>
        <taxon>Pseudomonadota</taxon>
        <taxon>Alphaproteobacteria</taxon>
        <taxon>Rhodobacterales</taxon>
        <taxon>Roseobacteraceae</taxon>
        <taxon>Roseobacter</taxon>
    </lineage>
</organism>
<keyword evidence="2" id="KW-1003">Cell membrane</keyword>
<evidence type="ECO:0000259" key="6">
    <source>
        <dbReference type="Pfam" id="PF00924"/>
    </source>
</evidence>
<evidence type="ECO:0000256" key="3">
    <source>
        <dbReference type="SAM" id="MobiDB-lite"/>
    </source>
</evidence>
<evidence type="ECO:0000313" key="10">
    <source>
        <dbReference type="Proteomes" id="UP001138661"/>
    </source>
</evidence>
<keyword evidence="10" id="KW-1185">Reference proteome</keyword>
<feature type="chain" id="PRO_5040839466" evidence="5">
    <location>
        <begin position="26"/>
        <end position="753"/>
    </location>
</feature>
<dbReference type="Pfam" id="PF21088">
    <property type="entry name" value="MS_channel_1st"/>
    <property type="match status" value="1"/>
</dbReference>
<evidence type="ECO:0000259" key="7">
    <source>
        <dbReference type="Pfam" id="PF21082"/>
    </source>
</evidence>
<accession>A0A9X1FX20</accession>
<dbReference type="EMBL" id="JAHXDN010000004">
    <property type="protein sequence ID" value="MBW4708964.1"/>
    <property type="molecule type" value="Genomic_DNA"/>
</dbReference>
<dbReference type="InterPro" id="IPR049142">
    <property type="entry name" value="MS_channel_1st"/>
</dbReference>
<feature type="transmembrane region" description="Helical" evidence="4">
    <location>
        <begin position="122"/>
        <end position="139"/>
    </location>
</feature>
<feature type="domain" description="Mechanosensitive ion channel MscS C-terminal" evidence="7">
    <location>
        <begin position="622"/>
        <end position="709"/>
    </location>
</feature>
<dbReference type="Proteomes" id="UP001138661">
    <property type="component" value="Unassembled WGS sequence"/>
</dbReference>
<feature type="transmembrane region" description="Helical" evidence="4">
    <location>
        <begin position="506"/>
        <end position="525"/>
    </location>
</feature>
<evidence type="ECO:0000256" key="5">
    <source>
        <dbReference type="SAM" id="SignalP"/>
    </source>
</evidence>
<sequence>MTPFGRILHRVLIVILLLLPVKASAQETLAVPQPSPNDLHEFTRLLADERIQNWIQDQADGAEAAAPVAQKSIREQFQSATEQVGARVGALGAAWASFGAAPAVISEKWQAQMTPDRRVRSLTFALIFLFFGAGLEWLIRQYTNPVLRRIEVQTFKSPKKRALAALSRSALAFTGVLTFAVGSIGAFSAVSWPPLLYTLILSTLLGIVSVRAIHTLVRLFLAPRIAELRLIPITTPMARVLGNTLTFFFAMLVFAVSLIDVFGQLTNVDATGALAPETLAVSVLFATILLIVSLICIVFCFAQAKHHTSSLSYPSLSRWRAYMCVLSTLIFVTWLFDVRPLMWTIMTIGLAIPSVKLLRGWTDLTFDQAIADFRAKAEKTAALAAPTGPDEAPDTPDEPAEPEPIVDPYETYRPIVQRLIRFGVFVVVGLILALIWHAGIFENTDTPTVTQRLFSVLIDSAAAVLIADLVWTWGKTSIDRRLAAYKPPEDGQAPGPEARMATLLPLLRVVLMVTLLSMVLMSVLSSMGVNIAPILAGASVMGIAIGFGAQSLVKDVVSGIFFLVDDAFRVGEYVEIDQLRGTVEKISIRSLQIRHHRGAVHTLPFGELKSMTNYSRDWVIMKLEFRVPFDTDLQLVKKLVKKVGAELKANEHYGDAILDTLKSQGVRRMEEFNMVVGVKFMTRPGEQWLVRRDAYQKVRDAFEANGIRMAERNVKVELSGDENLTEDERKAVTAAAQEAVTQPLKPGVVPDEP</sequence>
<feature type="transmembrane region" description="Helical" evidence="4">
    <location>
        <begin position="319"/>
        <end position="336"/>
    </location>
</feature>
<feature type="transmembrane region" description="Helical" evidence="4">
    <location>
        <begin position="170"/>
        <end position="190"/>
    </location>
</feature>
<dbReference type="AlphaFoldDB" id="A0A9X1FX20"/>
<dbReference type="PANTHER" id="PTHR30460">
    <property type="entry name" value="MODERATE CONDUCTANCE MECHANOSENSITIVE CHANNEL YBIO"/>
    <property type="match status" value="1"/>
</dbReference>
<feature type="transmembrane region" description="Helical" evidence="4">
    <location>
        <begin position="531"/>
        <end position="553"/>
    </location>
</feature>
<dbReference type="InterPro" id="IPR045276">
    <property type="entry name" value="YbiO_bact"/>
</dbReference>
<keyword evidence="4" id="KW-0812">Transmembrane</keyword>
<dbReference type="PANTHER" id="PTHR30460:SF0">
    <property type="entry name" value="MODERATE CONDUCTANCE MECHANOSENSITIVE CHANNEL YBIO"/>
    <property type="match status" value="1"/>
</dbReference>
<dbReference type="GO" id="GO:0005886">
    <property type="term" value="C:plasma membrane"/>
    <property type="evidence" value="ECO:0007669"/>
    <property type="project" value="UniProtKB-SubCell"/>
</dbReference>
<feature type="signal peptide" evidence="5">
    <location>
        <begin position="1"/>
        <end position="25"/>
    </location>
</feature>